<keyword evidence="2" id="KW-1185">Reference proteome</keyword>
<organism evidence="2 3">
    <name type="scientific">Drosophila suzukii</name>
    <name type="common">Spotted-wing drosophila fruit fly</name>
    <dbReference type="NCBI Taxonomy" id="28584"/>
    <lineage>
        <taxon>Eukaryota</taxon>
        <taxon>Metazoa</taxon>
        <taxon>Ecdysozoa</taxon>
        <taxon>Arthropoda</taxon>
        <taxon>Hexapoda</taxon>
        <taxon>Insecta</taxon>
        <taxon>Pterygota</taxon>
        <taxon>Neoptera</taxon>
        <taxon>Endopterygota</taxon>
        <taxon>Diptera</taxon>
        <taxon>Brachycera</taxon>
        <taxon>Muscomorpha</taxon>
        <taxon>Ephydroidea</taxon>
        <taxon>Drosophilidae</taxon>
        <taxon>Drosophila</taxon>
        <taxon>Sophophora</taxon>
    </lineage>
</organism>
<evidence type="ECO:0000256" key="1">
    <source>
        <dbReference type="SAM" id="MobiDB-lite"/>
    </source>
</evidence>
<dbReference type="Proteomes" id="UP001652628">
    <property type="component" value="Chromosome X"/>
</dbReference>
<protein>
    <submittedName>
        <fullName evidence="3">Uncharacterized protein isoform X1</fullName>
    </submittedName>
</protein>
<dbReference type="AlphaFoldDB" id="A0AB40AEU7"/>
<evidence type="ECO:0000313" key="2">
    <source>
        <dbReference type="Proteomes" id="UP001652628"/>
    </source>
</evidence>
<name>A0AB40AEU7_DROSZ</name>
<feature type="compositionally biased region" description="Pro residues" evidence="1">
    <location>
        <begin position="7"/>
        <end position="16"/>
    </location>
</feature>
<sequence>MLALAPPTTPPPPPRNAPLAAKSKSNRFSATAMLSNGSAGIAAAVDVSAGVAGDCDERTLLLSEEIVVAAQSTSPPLPLSLPPSSSVGVAAAAPPTSLPLVHTTATTTTAAATATQQHNNNNVNNNNNALLVVSAKNMANNKSNKNNSKSKNNEASSGSSNNNNAAEATAATTTTATTIASGDIEPATTTTTTADEDDMSSDLSDKFPRPQKKPGKLSKLGAKSVGLKRVSFGSSKGSMVETLVFETPTPLSEHMESTFGFDAAADSAADTAAAAAGQPQLASTLPSHLPLAGGYSGDYAKGNMDDSGIEVQEESERSIVRVSIYQSSQPQQICPPADYLLDALDGGYNYNSNLLDYSTMATTAAGLQQQQVIGLGAAYDRQQSTDSGWDNPFRPGGDLSREADEIVNMIRGGKPITPTEERTIGNGSAQHADDNCNGGAAIGESVTRSNLSQNLATAQNGTNSHASASADAGAGKAATATELSGGTGTGNGNNGVTSLGQVSKQVVPGPTSASHVVIDEKKNKKKGCCVVQ</sequence>
<gene>
    <name evidence="3" type="primary">LOC108005452</name>
</gene>
<feature type="region of interest" description="Disordered" evidence="1">
    <location>
        <begin position="410"/>
        <end position="441"/>
    </location>
</feature>
<feature type="region of interest" description="Disordered" evidence="1">
    <location>
        <begin position="480"/>
        <end position="515"/>
    </location>
</feature>
<accession>A0AB40AEU7</accession>
<proteinExistence type="predicted"/>
<feature type="region of interest" description="Disordered" evidence="1">
    <location>
        <begin position="140"/>
        <end position="220"/>
    </location>
</feature>
<evidence type="ECO:0000313" key="3">
    <source>
        <dbReference type="RefSeq" id="XP_036677261.2"/>
    </source>
</evidence>
<dbReference type="GeneID" id="108005452"/>
<dbReference type="RefSeq" id="XP_036677261.2">
    <property type="nucleotide sequence ID" value="XM_036821366.3"/>
</dbReference>
<feature type="compositionally biased region" description="Low complexity" evidence="1">
    <location>
        <begin position="140"/>
        <end position="181"/>
    </location>
</feature>
<reference evidence="3" key="1">
    <citation type="submission" date="2025-08" db="UniProtKB">
        <authorList>
            <consortium name="RefSeq"/>
        </authorList>
    </citation>
    <scope>IDENTIFICATION</scope>
</reference>
<feature type="region of interest" description="Disordered" evidence="1">
    <location>
        <begin position="1"/>
        <end position="21"/>
    </location>
</feature>